<evidence type="ECO:0000313" key="1">
    <source>
        <dbReference type="EMBL" id="SIT46346.1"/>
    </source>
</evidence>
<protein>
    <submittedName>
        <fullName evidence="1">Uncharacterized protein</fullName>
    </submittedName>
</protein>
<accession>A0A1N7SG25</accession>
<comment type="caution">
    <text evidence="1">The sequence shown here is derived from an EMBL/GenBank/DDBJ whole genome shotgun (WGS) entry which is preliminary data.</text>
</comment>
<evidence type="ECO:0000313" key="2">
    <source>
        <dbReference type="Proteomes" id="UP000195569"/>
    </source>
</evidence>
<dbReference type="AlphaFoldDB" id="A0A1N7SG25"/>
<gene>
    <name evidence="1" type="ORF">BN2476_500175</name>
</gene>
<dbReference type="EMBL" id="CYGY02000050">
    <property type="protein sequence ID" value="SIT46346.1"/>
    <property type="molecule type" value="Genomic_DNA"/>
</dbReference>
<proteinExistence type="predicted"/>
<keyword evidence="2" id="KW-1185">Reference proteome</keyword>
<dbReference type="Proteomes" id="UP000195569">
    <property type="component" value="Unassembled WGS sequence"/>
</dbReference>
<sequence length="59" mass="6587">MYLKHFAKTVASKPYLERAISSQLFRKRLIVVRSQGKKPGLLEMMSSGFSSAAVLATQQ</sequence>
<organism evidence="1 2">
    <name type="scientific">Paraburkholderia piptadeniae</name>
    <dbReference type="NCBI Taxonomy" id="1701573"/>
    <lineage>
        <taxon>Bacteria</taxon>
        <taxon>Pseudomonadati</taxon>
        <taxon>Pseudomonadota</taxon>
        <taxon>Betaproteobacteria</taxon>
        <taxon>Burkholderiales</taxon>
        <taxon>Burkholderiaceae</taxon>
        <taxon>Paraburkholderia</taxon>
    </lineage>
</organism>
<name>A0A1N7SG25_9BURK</name>
<reference evidence="1" key="1">
    <citation type="submission" date="2016-12" db="EMBL/GenBank/DDBJ databases">
        <authorList>
            <person name="Moulin L."/>
        </authorList>
    </citation>
    <scope>NUCLEOTIDE SEQUENCE [LARGE SCALE GENOMIC DNA]</scope>
    <source>
        <strain evidence="1">STM 7183</strain>
    </source>
</reference>